<accession>A0A368FKX2</accession>
<feature type="region of interest" description="Disordered" evidence="3">
    <location>
        <begin position="59"/>
        <end position="147"/>
    </location>
</feature>
<protein>
    <recommendedName>
        <fullName evidence="6">Low-density lipoprotein receptor domain class A</fullName>
    </recommendedName>
</protein>
<name>A0A368FKX2_ANCCA</name>
<feature type="compositionally biased region" description="Polar residues" evidence="3">
    <location>
        <begin position="99"/>
        <end position="115"/>
    </location>
</feature>
<dbReference type="CDD" id="cd00112">
    <property type="entry name" value="LDLa"/>
    <property type="match status" value="1"/>
</dbReference>
<evidence type="ECO:0008006" key="6">
    <source>
        <dbReference type="Google" id="ProtNLM"/>
    </source>
</evidence>
<feature type="compositionally biased region" description="Basic and acidic residues" evidence="3">
    <location>
        <begin position="1"/>
        <end position="11"/>
    </location>
</feature>
<dbReference type="Gene3D" id="2.40.128.620">
    <property type="match status" value="1"/>
</dbReference>
<evidence type="ECO:0000313" key="4">
    <source>
        <dbReference type="EMBL" id="RCN32178.1"/>
    </source>
</evidence>
<dbReference type="InterPro" id="IPR002172">
    <property type="entry name" value="LDrepeatLR_classA_rpt"/>
</dbReference>
<feature type="region of interest" description="Disordered" evidence="3">
    <location>
        <begin position="1"/>
        <end position="34"/>
    </location>
</feature>
<dbReference type="AlphaFoldDB" id="A0A368FKX2"/>
<feature type="region of interest" description="Disordered" evidence="3">
    <location>
        <begin position="173"/>
        <end position="192"/>
    </location>
</feature>
<comment type="caution">
    <text evidence="2">Lacks conserved residue(s) required for the propagation of feature annotation.</text>
</comment>
<reference evidence="4 5" key="1">
    <citation type="submission" date="2014-10" db="EMBL/GenBank/DDBJ databases">
        <title>Draft genome of the hookworm Ancylostoma caninum.</title>
        <authorList>
            <person name="Mitreva M."/>
        </authorList>
    </citation>
    <scope>NUCLEOTIDE SEQUENCE [LARGE SCALE GENOMIC DNA]</scope>
    <source>
        <strain evidence="4 5">Baltimore</strain>
    </source>
</reference>
<dbReference type="EMBL" id="JOJR01001141">
    <property type="protein sequence ID" value="RCN32178.1"/>
    <property type="molecule type" value="Genomic_DNA"/>
</dbReference>
<evidence type="ECO:0000256" key="3">
    <source>
        <dbReference type="SAM" id="MobiDB-lite"/>
    </source>
</evidence>
<keyword evidence="1" id="KW-1015">Disulfide bond</keyword>
<comment type="caution">
    <text evidence="4">The sequence shown here is derived from an EMBL/GenBank/DDBJ whole genome shotgun (WGS) entry which is preliminary data.</text>
</comment>
<dbReference type="PROSITE" id="PS50068">
    <property type="entry name" value="LDLRA_2"/>
    <property type="match status" value="1"/>
</dbReference>
<feature type="compositionally biased region" description="Polar residues" evidence="3">
    <location>
        <begin position="125"/>
        <end position="139"/>
    </location>
</feature>
<keyword evidence="5" id="KW-1185">Reference proteome</keyword>
<sequence length="296" mass="32408">MYLFARTKDCDRGEDEANCNGSGKKDDDDCDPSQSRCGKKCIFRGQKCDEVHDCKDGASNDAGLCLQPGPSKSRAKAGPPKSVDYQINNGSGMEHQEATTRISSTVLYPKSTQPPVESRKEIGSTPKQETTAKNPTDFFTSGKKEQTTTAPLAPTISLMKFFNYSFVTPSPSSEMDITQPQSSTPGVASVSPSGRSLTSLAKVFRTNFSMIVEPPEIRRVPEKNVVGSFKREVSIQHQNDTGLEEVVYDLAEEKSKPVHETADVIQEKPEVVQEPIRPELQPVKSVVGEPIRPVNL</sequence>
<evidence type="ECO:0000256" key="2">
    <source>
        <dbReference type="PROSITE-ProRule" id="PRU00124"/>
    </source>
</evidence>
<evidence type="ECO:0000313" key="5">
    <source>
        <dbReference type="Proteomes" id="UP000252519"/>
    </source>
</evidence>
<dbReference type="OrthoDB" id="5874081at2759"/>
<dbReference type="STRING" id="29170.A0A368FKX2"/>
<evidence type="ECO:0000256" key="1">
    <source>
        <dbReference type="ARBA" id="ARBA00023157"/>
    </source>
</evidence>
<proteinExistence type="predicted"/>
<organism evidence="4 5">
    <name type="scientific">Ancylostoma caninum</name>
    <name type="common">Dog hookworm</name>
    <dbReference type="NCBI Taxonomy" id="29170"/>
    <lineage>
        <taxon>Eukaryota</taxon>
        <taxon>Metazoa</taxon>
        <taxon>Ecdysozoa</taxon>
        <taxon>Nematoda</taxon>
        <taxon>Chromadorea</taxon>
        <taxon>Rhabditida</taxon>
        <taxon>Rhabditina</taxon>
        <taxon>Rhabditomorpha</taxon>
        <taxon>Strongyloidea</taxon>
        <taxon>Ancylostomatidae</taxon>
        <taxon>Ancylostomatinae</taxon>
        <taxon>Ancylostoma</taxon>
    </lineage>
</organism>
<gene>
    <name evidence="4" type="ORF">ANCCAN_22018</name>
</gene>
<dbReference type="Proteomes" id="UP000252519">
    <property type="component" value="Unassembled WGS sequence"/>
</dbReference>